<protein>
    <recommendedName>
        <fullName evidence="4">DoxX family protein</fullName>
    </recommendedName>
</protein>
<feature type="transmembrane region" description="Helical" evidence="1">
    <location>
        <begin position="230"/>
        <end position="247"/>
    </location>
</feature>
<proteinExistence type="predicted"/>
<feature type="transmembrane region" description="Helical" evidence="1">
    <location>
        <begin position="102"/>
        <end position="122"/>
    </location>
</feature>
<evidence type="ECO:0000256" key="1">
    <source>
        <dbReference type="SAM" id="Phobius"/>
    </source>
</evidence>
<name>A0A3B7MFS2_9BACT</name>
<keyword evidence="1" id="KW-0472">Membrane</keyword>
<accession>A0A3B7MFS2</accession>
<keyword evidence="3" id="KW-1185">Reference proteome</keyword>
<feature type="transmembrane region" description="Helical" evidence="1">
    <location>
        <begin position="171"/>
        <end position="191"/>
    </location>
</feature>
<feature type="transmembrane region" description="Helical" evidence="1">
    <location>
        <begin position="46"/>
        <end position="64"/>
    </location>
</feature>
<evidence type="ECO:0008006" key="4">
    <source>
        <dbReference type="Google" id="ProtNLM"/>
    </source>
</evidence>
<dbReference type="Proteomes" id="UP000263900">
    <property type="component" value="Chromosome"/>
</dbReference>
<dbReference type="RefSeq" id="WP_119049016.1">
    <property type="nucleotide sequence ID" value="NZ_CP032157.1"/>
</dbReference>
<feature type="transmembrane region" description="Helical" evidence="1">
    <location>
        <begin position="134"/>
        <end position="151"/>
    </location>
</feature>
<keyword evidence="1" id="KW-0812">Transmembrane</keyword>
<dbReference type="EMBL" id="CP032157">
    <property type="protein sequence ID" value="AXY73178.1"/>
    <property type="molecule type" value="Genomic_DNA"/>
</dbReference>
<evidence type="ECO:0000313" key="2">
    <source>
        <dbReference type="EMBL" id="AXY73178.1"/>
    </source>
</evidence>
<dbReference type="AlphaFoldDB" id="A0A3B7MFS2"/>
<evidence type="ECO:0000313" key="3">
    <source>
        <dbReference type="Proteomes" id="UP000263900"/>
    </source>
</evidence>
<organism evidence="2 3">
    <name type="scientific">Paraflavitalea soli</name>
    <dbReference type="NCBI Taxonomy" id="2315862"/>
    <lineage>
        <taxon>Bacteria</taxon>
        <taxon>Pseudomonadati</taxon>
        <taxon>Bacteroidota</taxon>
        <taxon>Chitinophagia</taxon>
        <taxon>Chitinophagales</taxon>
        <taxon>Chitinophagaceae</taxon>
        <taxon>Paraflavitalea</taxon>
    </lineage>
</organism>
<gene>
    <name evidence="2" type="ORF">D3H65_03950</name>
</gene>
<feature type="transmembrane region" description="Helical" evidence="1">
    <location>
        <begin position="198"/>
        <end position="218"/>
    </location>
</feature>
<feature type="transmembrane region" description="Helical" evidence="1">
    <location>
        <begin position="7"/>
        <end position="26"/>
    </location>
</feature>
<dbReference type="KEGG" id="pseg:D3H65_03950"/>
<sequence>MQQLTSLGKLFYGLGIAGIGFLQFMYPGFRPVILTIAPDSTQHLNVLVYATAAILVLAGLFIAIMKQVKTVALYFGLFLLLFVLAGHLPIRLIHNPGMLGAWTNALKLLGLAGGALMVSATFPGKQTNGSLGKIALYGEYGFALMLLIFGIDHLVYAEFVKTLVPAWIPGPLFWTYLTGIALAASGLSIFLHFKPKTVGLLLGVMLLIWLVTLHIPRAIMAPATDEGNELTSVFQCLAFSGMAFLYIRSR</sequence>
<keyword evidence="1" id="KW-1133">Transmembrane helix</keyword>
<dbReference type="OrthoDB" id="1122300at2"/>
<feature type="transmembrane region" description="Helical" evidence="1">
    <location>
        <begin position="71"/>
        <end position="90"/>
    </location>
</feature>
<reference evidence="2 3" key="1">
    <citation type="submission" date="2018-09" db="EMBL/GenBank/DDBJ databases">
        <title>Genome sequencing of strain 6GH32-13.</title>
        <authorList>
            <person name="Weon H.-Y."/>
            <person name="Heo J."/>
            <person name="Kwon S.-W."/>
        </authorList>
    </citation>
    <scope>NUCLEOTIDE SEQUENCE [LARGE SCALE GENOMIC DNA]</scope>
    <source>
        <strain evidence="2 3">5GH32-13</strain>
    </source>
</reference>